<reference evidence="6" key="1">
    <citation type="journal article" date="2020" name="Stud. Mycol.">
        <title>101 Dothideomycetes genomes: a test case for predicting lifestyles and emergence of pathogens.</title>
        <authorList>
            <person name="Haridas S."/>
            <person name="Albert R."/>
            <person name="Binder M."/>
            <person name="Bloem J."/>
            <person name="Labutti K."/>
            <person name="Salamov A."/>
            <person name="Andreopoulos B."/>
            <person name="Baker S."/>
            <person name="Barry K."/>
            <person name="Bills G."/>
            <person name="Bluhm B."/>
            <person name="Cannon C."/>
            <person name="Castanera R."/>
            <person name="Culley D."/>
            <person name="Daum C."/>
            <person name="Ezra D."/>
            <person name="Gonzalez J."/>
            <person name="Henrissat B."/>
            <person name="Kuo A."/>
            <person name="Liang C."/>
            <person name="Lipzen A."/>
            <person name="Lutzoni F."/>
            <person name="Magnuson J."/>
            <person name="Mondo S."/>
            <person name="Nolan M."/>
            <person name="Ohm R."/>
            <person name="Pangilinan J."/>
            <person name="Park H.-J."/>
            <person name="Ramirez L."/>
            <person name="Alfaro M."/>
            <person name="Sun H."/>
            <person name="Tritt A."/>
            <person name="Yoshinaga Y."/>
            <person name="Zwiers L.-H."/>
            <person name="Turgeon B."/>
            <person name="Goodwin S."/>
            <person name="Spatafora J."/>
            <person name="Crous P."/>
            <person name="Grigoriev I."/>
        </authorList>
    </citation>
    <scope>NUCLEOTIDE SEQUENCE</scope>
    <source>
        <strain evidence="6">CBS 115976</strain>
    </source>
</reference>
<dbReference type="Proteomes" id="UP000799302">
    <property type="component" value="Unassembled WGS sequence"/>
</dbReference>
<feature type="chain" id="PRO_5025360818" description="alpha-galactosidase" evidence="4">
    <location>
        <begin position="19"/>
        <end position="414"/>
    </location>
</feature>
<dbReference type="InterPro" id="IPR013785">
    <property type="entry name" value="Aldolase_TIM"/>
</dbReference>
<feature type="compositionally biased region" description="Basic and acidic residues" evidence="3">
    <location>
        <begin position="361"/>
        <end position="376"/>
    </location>
</feature>
<dbReference type="EC" id="3.2.1.22" evidence="2"/>
<gene>
    <name evidence="6" type="ORF">BT63DRAFT_101021</name>
</gene>
<evidence type="ECO:0000256" key="3">
    <source>
        <dbReference type="SAM" id="MobiDB-lite"/>
    </source>
</evidence>
<sequence>MRSLLFLQACLAAVGVSASNVDLEENIYDAQAYKPRQLMTRQIRPAAPVSGPRIGGPVWKPQIGQKVQVILDRRVAQLTQFSRVTPEQADIWDLDLFDTTKQTIDVLHANGKRVICYLSVGGSESWRPDFLTIPKSDLGDVMPKWKGERYLNLRSPTVWRLMQDRIKMAYDKGCDGIDPDNVDPFNDDFERGGGFTPPLTEADSVDYLRNLSAEAHYYGMAVGMKNAESILANVTDFIEFAVNEECATYSTDEDGCMLYVPFLAKGKPVFHFEYVNVNSPSLFSRGAPSIQSVYKNWANLSSADILSYYCLQNNFGFPYLPNSTVGAMFSTAVKKLDLGGWVMYCDGTYAETPTAQTVGGPDRELDPGWRGKESQRGGKGKSGGLEMTSPTGPQAGGSPSGGLLGWLTGGGRDS</sequence>
<protein>
    <recommendedName>
        <fullName evidence="2">alpha-galactosidase</fullName>
        <ecNumber evidence="2">3.2.1.22</ecNumber>
    </recommendedName>
</protein>
<feature type="signal peptide" evidence="4">
    <location>
        <begin position="1"/>
        <end position="18"/>
    </location>
</feature>
<dbReference type="OrthoDB" id="3922663at2759"/>
<dbReference type="InterPro" id="IPR017853">
    <property type="entry name" value="GH"/>
</dbReference>
<name>A0A6A6TVJ8_9PEZI</name>
<evidence type="ECO:0000313" key="6">
    <source>
        <dbReference type="EMBL" id="KAF2664109.1"/>
    </source>
</evidence>
<dbReference type="PANTHER" id="PTHR35273:SF2">
    <property type="entry name" value="ALPHA-GALACTOSIDASE"/>
    <property type="match status" value="1"/>
</dbReference>
<evidence type="ECO:0000256" key="4">
    <source>
        <dbReference type="SAM" id="SignalP"/>
    </source>
</evidence>
<dbReference type="SUPFAM" id="SSF51445">
    <property type="entry name" value="(Trans)glycosidases"/>
    <property type="match status" value="1"/>
</dbReference>
<comment type="catalytic activity">
    <reaction evidence="1">
        <text>Hydrolysis of terminal, non-reducing alpha-D-galactose residues in alpha-D-galactosides, including galactose oligosaccharides, galactomannans and galactolipids.</text>
        <dbReference type="EC" id="3.2.1.22"/>
    </reaction>
</comment>
<dbReference type="GO" id="GO:0004557">
    <property type="term" value="F:alpha-galactosidase activity"/>
    <property type="evidence" value="ECO:0007669"/>
    <property type="project" value="UniProtKB-EC"/>
</dbReference>
<evidence type="ECO:0000256" key="2">
    <source>
        <dbReference type="ARBA" id="ARBA00012755"/>
    </source>
</evidence>
<feature type="compositionally biased region" description="Gly residues" evidence="3">
    <location>
        <begin position="394"/>
        <end position="414"/>
    </location>
</feature>
<evidence type="ECO:0000256" key="1">
    <source>
        <dbReference type="ARBA" id="ARBA00001255"/>
    </source>
</evidence>
<proteinExistence type="predicted"/>
<dbReference type="PANTHER" id="PTHR35273">
    <property type="entry name" value="ALPHA-1,4 POLYGALACTOSAMINIDASE, PUTATIVE (AFU_ORTHOLOGUE AFUA_3G07890)-RELATED"/>
    <property type="match status" value="1"/>
</dbReference>
<dbReference type="InterPro" id="IPR004352">
    <property type="entry name" value="GH114_TIM-barrel"/>
</dbReference>
<dbReference type="Gene3D" id="3.20.20.70">
    <property type="entry name" value="Aldolase class I"/>
    <property type="match status" value="1"/>
</dbReference>
<feature type="domain" description="Glycoside-hydrolase family GH114 TIM-barrel" evidence="5">
    <location>
        <begin position="79"/>
        <end position="278"/>
    </location>
</feature>
<dbReference type="Pfam" id="PF03537">
    <property type="entry name" value="Glyco_hydro_114"/>
    <property type="match status" value="1"/>
</dbReference>
<keyword evidence="7" id="KW-1185">Reference proteome</keyword>
<dbReference type="AlphaFoldDB" id="A0A6A6TVJ8"/>
<feature type="region of interest" description="Disordered" evidence="3">
    <location>
        <begin position="353"/>
        <end position="414"/>
    </location>
</feature>
<keyword evidence="4" id="KW-0732">Signal</keyword>
<accession>A0A6A6TVJ8</accession>
<dbReference type="EMBL" id="MU004243">
    <property type="protein sequence ID" value="KAF2664109.1"/>
    <property type="molecule type" value="Genomic_DNA"/>
</dbReference>
<evidence type="ECO:0000313" key="7">
    <source>
        <dbReference type="Proteomes" id="UP000799302"/>
    </source>
</evidence>
<organism evidence="6 7">
    <name type="scientific">Microthyrium microscopicum</name>
    <dbReference type="NCBI Taxonomy" id="703497"/>
    <lineage>
        <taxon>Eukaryota</taxon>
        <taxon>Fungi</taxon>
        <taxon>Dikarya</taxon>
        <taxon>Ascomycota</taxon>
        <taxon>Pezizomycotina</taxon>
        <taxon>Dothideomycetes</taxon>
        <taxon>Dothideomycetes incertae sedis</taxon>
        <taxon>Microthyriales</taxon>
        <taxon>Microthyriaceae</taxon>
        <taxon>Microthyrium</taxon>
    </lineage>
</organism>
<evidence type="ECO:0000259" key="5">
    <source>
        <dbReference type="Pfam" id="PF03537"/>
    </source>
</evidence>